<feature type="compositionally biased region" description="Basic and acidic residues" evidence="1">
    <location>
        <begin position="1"/>
        <end position="11"/>
    </location>
</feature>
<dbReference type="InterPro" id="IPR015946">
    <property type="entry name" value="KH_dom-like_a/b"/>
</dbReference>
<dbReference type="OrthoDB" id="2969186at2"/>
<reference evidence="2" key="1">
    <citation type="journal article" date="2014" name="Int. J. Syst. Evol. Microbiol.">
        <title>Complete genome sequence of Corynebacterium casei LMG S-19264T (=DSM 44701T), isolated from a smear-ripened cheese.</title>
        <authorList>
            <consortium name="US DOE Joint Genome Institute (JGI-PGF)"/>
            <person name="Walter F."/>
            <person name="Albersmeier A."/>
            <person name="Kalinowski J."/>
            <person name="Ruckert C."/>
        </authorList>
    </citation>
    <scope>NUCLEOTIDE SEQUENCE</scope>
    <source>
        <strain evidence="2">CGMCC 1.6333</strain>
    </source>
</reference>
<dbReference type="AlphaFoldDB" id="A0A917TWC7"/>
<dbReference type="InterPro" id="IPR003718">
    <property type="entry name" value="OsmC/Ohr_fam"/>
</dbReference>
<evidence type="ECO:0008006" key="4">
    <source>
        <dbReference type="Google" id="ProtNLM"/>
    </source>
</evidence>
<accession>A0A917TWC7</accession>
<dbReference type="Proteomes" id="UP000618460">
    <property type="component" value="Unassembled WGS sequence"/>
</dbReference>
<feature type="region of interest" description="Disordered" evidence="1">
    <location>
        <begin position="1"/>
        <end position="33"/>
    </location>
</feature>
<proteinExistence type="predicted"/>
<dbReference type="PANTHER" id="PTHR34352">
    <property type="entry name" value="PROTEIN YHFA"/>
    <property type="match status" value="1"/>
</dbReference>
<sequence>MITLKKTKDNPHQITNGKGVLTTGTASTSEEEGYTPVDYLTSSVSICMGLTLDALIKRDELPVDGYTINVSAKKAEGRPSRMESIDVEIDFDANLDAKTKDKLIKSAKRGCTIGNTIEQGAAINYTVK</sequence>
<protein>
    <recommendedName>
        <fullName evidence="4">OsmC family peroxiredoxin</fullName>
    </recommendedName>
</protein>
<evidence type="ECO:0000256" key="1">
    <source>
        <dbReference type="SAM" id="MobiDB-lite"/>
    </source>
</evidence>
<evidence type="ECO:0000313" key="3">
    <source>
        <dbReference type="Proteomes" id="UP000618460"/>
    </source>
</evidence>
<dbReference type="SUPFAM" id="SSF82784">
    <property type="entry name" value="OsmC-like"/>
    <property type="match status" value="1"/>
</dbReference>
<dbReference type="Gene3D" id="3.30.300.20">
    <property type="match status" value="1"/>
</dbReference>
<dbReference type="PANTHER" id="PTHR34352:SF1">
    <property type="entry name" value="PROTEIN YHFA"/>
    <property type="match status" value="1"/>
</dbReference>
<reference evidence="2" key="2">
    <citation type="submission" date="2020-09" db="EMBL/GenBank/DDBJ databases">
        <authorList>
            <person name="Sun Q."/>
            <person name="Zhou Y."/>
        </authorList>
    </citation>
    <scope>NUCLEOTIDE SEQUENCE</scope>
    <source>
        <strain evidence="2">CGMCC 1.6333</strain>
    </source>
</reference>
<keyword evidence="3" id="KW-1185">Reference proteome</keyword>
<gene>
    <name evidence="2" type="ORF">GCM10011351_29800</name>
</gene>
<dbReference type="InterPro" id="IPR036102">
    <property type="entry name" value="OsmC/Ohrsf"/>
</dbReference>
<evidence type="ECO:0000313" key="2">
    <source>
        <dbReference type="EMBL" id="GGM41718.1"/>
    </source>
</evidence>
<dbReference type="Pfam" id="PF02566">
    <property type="entry name" value="OsmC"/>
    <property type="match status" value="1"/>
</dbReference>
<comment type="caution">
    <text evidence="2">The sequence shown here is derived from an EMBL/GenBank/DDBJ whole genome shotgun (WGS) entry which is preliminary data.</text>
</comment>
<organism evidence="2 3">
    <name type="scientific">Paraliobacillus quinghaiensis</name>
    <dbReference type="NCBI Taxonomy" id="470815"/>
    <lineage>
        <taxon>Bacteria</taxon>
        <taxon>Bacillati</taxon>
        <taxon>Bacillota</taxon>
        <taxon>Bacilli</taxon>
        <taxon>Bacillales</taxon>
        <taxon>Bacillaceae</taxon>
        <taxon>Paraliobacillus</taxon>
    </lineage>
</organism>
<name>A0A917TWC7_9BACI</name>
<dbReference type="EMBL" id="BMLG01000027">
    <property type="protein sequence ID" value="GGM41718.1"/>
    <property type="molecule type" value="Genomic_DNA"/>
</dbReference>
<dbReference type="RefSeq" id="WP_117157015.1">
    <property type="nucleotide sequence ID" value="NZ_BMLG01000027.1"/>
</dbReference>